<dbReference type="GO" id="GO:0140664">
    <property type="term" value="F:ATP-dependent DNA damage sensor activity"/>
    <property type="evidence" value="ECO:0007669"/>
    <property type="project" value="InterPro"/>
</dbReference>
<keyword evidence="4" id="KW-0067">ATP-binding</keyword>
<dbReference type="GO" id="GO:0033063">
    <property type="term" value="C:Rad51B-Rad51C-Rad51D-XRCC2 complex"/>
    <property type="evidence" value="ECO:0007669"/>
    <property type="project" value="TreeGrafter"/>
</dbReference>
<keyword evidence="10" id="KW-1185">Reference proteome</keyword>
<name>A0A5N5SZE2_9CRUS</name>
<dbReference type="InterPro" id="IPR027417">
    <property type="entry name" value="P-loop_NTPase"/>
</dbReference>
<dbReference type="GO" id="GO:0005657">
    <property type="term" value="C:replication fork"/>
    <property type="evidence" value="ECO:0007669"/>
    <property type="project" value="TreeGrafter"/>
</dbReference>
<reference evidence="9 10" key="1">
    <citation type="journal article" date="2019" name="PLoS Biol.">
        <title>Sex chromosomes control vertical transmission of feminizing Wolbachia symbionts in an isopod.</title>
        <authorList>
            <person name="Becking T."/>
            <person name="Chebbi M.A."/>
            <person name="Giraud I."/>
            <person name="Moumen B."/>
            <person name="Laverre T."/>
            <person name="Caubet Y."/>
            <person name="Peccoud J."/>
            <person name="Gilbert C."/>
            <person name="Cordaux R."/>
        </authorList>
    </citation>
    <scope>NUCLEOTIDE SEQUENCE [LARGE SCALE GENOMIC DNA]</scope>
    <source>
        <strain evidence="9">ANa2</strain>
        <tissue evidence="9">Whole body excluding digestive tract and cuticle</tissue>
    </source>
</reference>
<dbReference type="InterPro" id="IPR052093">
    <property type="entry name" value="HR_Repair_Mediator"/>
</dbReference>
<evidence type="ECO:0000256" key="7">
    <source>
        <dbReference type="ARBA" id="ARBA00040674"/>
    </source>
</evidence>
<dbReference type="SUPFAM" id="SSF52540">
    <property type="entry name" value="P-loop containing nucleoside triphosphate hydrolases"/>
    <property type="match status" value="1"/>
</dbReference>
<protein>
    <recommendedName>
        <fullName evidence="7">DNA repair protein RAD51 homolog 3</fullName>
    </recommendedName>
</protein>
<keyword evidence="5" id="KW-0234">DNA repair</keyword>
<dbReference type="GO" id="GO:0007131">
    <property type="term" value="P:reciprocal meiotic recombination"/>
    <property type="evidence" value="ECO:0007669"/>
    <property type="project" value="TreeGrafter"/>
</dbReference>
<evidence type="ECO:0000259" key="8">
    <source>
        <dbReference type="PROSITE" id="PS50162"/>
    </source>
</evidence>
<dbReference type="InterPro" id="IPR020588">
    <property type="entry name" value="RecA_ATP-bd"/>
</dbReference>
<feature type="domain" description="RecA family profile 1" evidence="8">
    <location>
        <begin position="5"/>
        <end position="189"/>
    </location>
</feature>
<dbReference type="GO" id="GO:0033065">
    <property type="term" value="C:Rad51C-XRCC3 complex"/>
    <property type="evidence" value="ECO:0007669"/>
    <property type="project" value="TreeGrafter"/>
</dbReference>
<dbReference type="AlphaFoldDB" id="A0A5N5SZE2"/>
<dbReference type="PANTHER" id="PTHR46239:SF1">
    <property type="entry name" value="DNA REPAIR PROTEIN RAD51 HOMOLOG 3"/>
    <property type="match status" value="1"/>
</dbReference>
<keyword evidence="6" id="KW-0539">Nucleus</keyword>
<keyword evidence="2" id="KW-0547">Nucleotide-binding</keyword>
<dbReference type="GO" id="GO:0005524">
    <property type="term" value="F:ATP binding"/>
    <property type="evidence" value="ECO:0007669"/>
    <property type="project" value="UniProtKB-KW"/>
</dbReference>
<dbReference type="Pfam" id="PF08423">
    <property type="entry name" value="Rad51"/>
    <property type="match status" value="2"/>
</dbReference>
<feature type="non-terminal residue" evidence="9">
    <location>
        <position position="1"/>
    </location>
</feature>
<dbReference type="PROSITE" id="PS50162">
    <property type="entry name" value="RECA_2"/>
    <property type="match status" value="1"/>
</dbReference>
<proteinExistence type="predicted"/>
<evidence type="ECO:0000256" key="5">
    <source>
        <dbReference type="ARBA" id="ARBA00023204"/>
    </source>
</evidence>
<organism evidence="9 10">
    <name type="scientific">Armadillidium nasatum</name>
    <dbReference type="NCBI Taxonomy" id="96803"/>
    <lineage>
        <taxon>Eukaryota</taxon>
        <taxon>Metazoa</taxon>
        <taxon>Ecdysozoa</taxon>
        <taxon>Arthropoda</taxon>
        <taxon>Crustacea</taxon>
        <taxon>Multicrustacea</taxon>
        <taxon>Malacostraca</taxon>
        <taxon>Eumalacostraca</taxon>
        <taxon>Peracarida</taxon>
        <taxon>Isopoda</taxon>
        <taxon>Oniscidea</taxon>
        <taxon>Crinocheta</taxon>
        <taxon>Armadillidiidae</taxon>
        <taxon>Armadillidium</taxon>
    </lineage>
</organism>
<evidence type="ECO:0000256" key="3">
    <source>
        <dbReference type="ARBA" id="ARBA00022763"/>
    </source>
</evidence>
<comment type="caution">
    <text evidence="9">The sequence shown here is derived from an EMBL/GenBank/DDBJ whole genome shotgun (WGS) entry which is preliminary data.</text>
</comment>
<dbReference type="CDD" id="cd19492">
    <property type="entry name" value="Rad51C"/>
    <property type="match status" value="1"/>
</dbReference>
<evidence type="ECO:0000313" key="9">
    <source>
        <dbReference type="EMBL" id="KAB7499586.1"/>
    </source>
</evidence>
<dbReference type="PANTHER" id="PTHR46239">
    <property type="entry name" value="DNA REPAIR PROTEIN RAD51 HOMOLOG 3 RAD51C"/>
    <property type="match status" value="1"/>
</dbReference>
<accession>A0A5N5SZE2</accession>
<dbReference type="Proteomes" id="UP000326759">
    <property type="component" value="Unassembled WGS sequence"/>
</dbReference>
<comment type="subcellular location">
    <subcellularLocation>
        <location evidence="1">Nucleus</location>
    </subcellularLocation>
</comment>
<dbReference type="OrthoDB" id="5957327at2759"/>
<dbReference type="GO" id="GO:0008821">
    <property type="term" value="F:crossover junction DNA endonuclease activity"/>
    <property type="evidence" value="ECO:0007669"/>
    <property type="project" value="TreeGrafter"/>
</dbReference>
<dbReference type="GO" id="GO:0000400">
    <property type="term" value="F:four-way junction DNA binding"/>
    <property type="evidence" value="ECO:0007669"/>
    <property type="project" value="TreeGrafter"/>
</dbReference>
<evidence type="ECO:0000256" key="4">
    <source>
        <dbReference type="ARBA" id="ARBA00022840"/>
    </source>
</evidence>
<evidence type="ECO:0000256" key="6">
    <source>
        <dbReference type="ARBA" id="ARBA00023242"/>
    </source>
</evidence>
<dbReference type="InterPro" id="IPR013632">
    <property type="entry name" value="Rad51_C"/>
</dbReference>
<gene>
    <name evidence="9" type="primary">RAD51C</name>
    <name evidence="9" type="ORF">Anas_02052</name>
</gene>
<dbReference type="GO" id="GO:0000707">
    <property type="term" value="P:meiotic DNA recombinase assembly"/>
    <property type="evidence" value="ECO:0007669"/>
    <property type="project" value="TreeGrafter"/>
</dbReference>
<keyword evidence="3" id="KW-0227">DNA damage</keyword>
<evidence type="ECO:0000313" key="10">
    <source>
        <dbReference type="Proteomes" id="UP000326759"/>
    </source>
</evidence>
<evidence type="ECO:0000256" key="2">
    <source>
        <dbReference type="ARBA" id="ARBA00022741"/>
    </source>
</evidence>
<evidence type="ECO:0000256" key="1">
    <source>
        <dbReference type="ARBA" id="ARBA00004123"/>
    </source>
</evidence>
<dbReference type="EMBL" id="SEYY01017805">
    <property type="protein sequence ID" value="KAB7499586.1"/>
    <property type="molecule type" value="Genomic_DNA"/>
</dbReference>
<sequence length="189" mass="20593">NETDEADHIITFSEDLDNLLGGGFPLKSVMEISGTPGIGKTQMCLQACVSVQLPSCIGGVEGEAVYVDTEGSFSILRLKDSIAFHFRHDFTDMSARSSILCSMSQDLIHLASKHNLTVIVTNQMTTKVRAIGHSEIIPALGETWGHCPTIRLLLHWKGLSRIATVIKSPHIPLCTVEYQASFSPSISVR</sequence>
<dbReference type="Gene3D" id="3.40.50.300">
    <property type="entry name" value="P-loop containing nucleotide triphosphate hydrolases"/>
    <property type="match status" value="2"/>
</dbReference>